<dbReference type="AlphaFoldDB" id="A0A7K5FTF8"/>
<gene>
    <name evidence="2" type="primary">Gpr179</name>
    <name evidence="2" type="ORF">PROATE_R15738</name>
</gene>
<feature type="non-terminal residue" evidence="2">
    <location>
        <position position="1"/>
    </location>
</feature>
<sequence>ATPKEGLEGTSEVVPSQDHAELEQPRAGPITSSSHPSISDEQRAAAEEPEAEVCPQGALDVPAGTVCQEEVASQEDSGIPPAKVLEKGSSHPEPFGPRDIGKVPARSRSEEMAPAGRQAWVCPRESQADSSIKTGICPWEESRGDPQHPREELGMEKQPANPSKLLEGPLEGRRAQVCPWETLEQGRARRAETCPWDTDGAQEEQEAERRRAGCPYPGEGAEQRSTGLAAGHPALPKAASKQAGAIGTSKANVCPWEAEDEPLAKMEICPWEEPAAPSARDRASQETRGTSKGENKAATRGLEGSKPKPAE</sequence>
<dbReference type="Proteomes" id="UP000562415">
    <property type="component" value="Unassembled WGS sequence"/>
</dbReference>
<name>A0A7K5FTF8_PROAR</name>
<dbReference type="EMBL" id="VYZH01004474">
    <property type="protein sequence ID" value="NWS48188.1"/>
    <property type="molecule type" value="Genomic_DNA"/>
</dbReference>
<evidence type="ECO:0000313" key="2">
    <source>
        <dbReference type="EMBL" id="NWS48188.1"/>
    </source>
</evidence>
<reference evidence="2 3" key="1">
    <citation type="submission" date="2019-09" db="EMBL/GenBank/DDBJ databases">
        <title>Bird 10,000 Genomes (B10K) Project - Family phase.</title>
        <authorList>
            <person name="Zhang G."/>
        </authorList>
    </citation>
    <scope>NUCLEOTIDE SEQUENCE [LARGE SCALE GENOMIC DNA]</scope>
    <source>
        <strain evidence="2">B10K-DU-017-47</strain>
    </source>
</reference>
<feature type="compositionally biased region" description="Basic and acidic residues" evidence="1">
    <location>
        <begin position="140"/>
        <end position="155"/>
    </location>
</feature>
<feature type="non-terminal residue" evidence="2">
    <location>
        <position position="311"/>
    </location>
</feature>
<feature type="region of interest" description="Disordered" evidence="1">
    <location>
        <begin position="1"/>
        <end position="248"/>
    </location>
</feature>
<organism evidence="2 3">
    <name type="scientific">Probosciger aterrimus</name>
    <name type="common">Palm cockatoo</name>
    <dbReference type="NCBI Taxonomy" id="141839"/>
    <lineage>
        <taxon>Eukaryota</taxon>
        <taxon>Metazoa</taxon>
        <taxon>Chordata</taxon>
        <taxon>Craniata</taxon>
        <taxon>Vertebrata</taxon>
        <taxon>Euteleostomi</taxon>
        <taxon>Archelosauria</taxon>
        <taxon>Archosauria</taxon>
        <taxon>Dinosauria</taxon>
        <taxon>Saurischia</taxon>
        <taxon>Theropoda</taxon>
        <taxon>Coelurosauria</taxon>
        <taxon>Aves</taxon>
        <taxon>Neognathae</taxon>
        <taxon>Neoaves</taxon>
        <taxon>Telluraves</taxon>
        <taxon>Australaves</taxon>
        <taxon>Psittaciformes</taxon>
        <taxon>Cacatuidae</taxon>
        <taxon>Probosciger</taxon>
    </lineage>
</organism>
<evidence type="ECO:0000313" key="3">
    <source>
        <dbReference type="Proteomes" id="UP000562415"/>
    </source>
</evidence>
<accession>A0A7K5FTF8</accession>
<protein>
    <submittedName>
        <fullName evidence="2">GP179 protein</fullName>
    </submittedName>
</protein>
<comment type="caution">
    <text evidence="2">The sequence shown here is derived from an EMBL/GenBank/DDBJ whole genome shotgun (WGS) entry which is preliminary data.</text>
</comment>
<keyword evidence="3" id="KW-1185">Reference proteome</keyword>
<proteinExistence type="predicted"/>
<feature type="region of interest" description="Disordered" evidence="1">
    <location>
        <begin position="267"/>
        <end position="311"/>
    </location>
</feature>
<feature type="compositionally biased region" description="Basic and acidic residues" evidence="1">
    <location>
        <begin position="279"/>
        <end position="311"/>
    </location>
</feature>
<dbReference type="OrthoDB" id="5823771at2759"/>
<evidence type="ECO:0000256" key="1">
    <source>
        <dbReference type="SAM" id="MobiDB-lite"/>
    </source>
</evidence>